<comment type="caution">
    <text evidence="3">The sequence shown here is derived from an EMBL/GenBank/DDBJ whole genome shotgun (WGS) entry which is preliminary data.</text>
</comment>
<name>A0A3D9SPV0_9ACTN</name>
<feature type="domain" description="Histidine kinase/HSP90-like ATPase" evidence="2">
    <location>
        <begin position="25"/>
        <end position="153"/>
    </location>
</feature>
<dbReference type="Gene3D" id="3.30.565.10">
    <property type="entry name" value="Histidine kinase-like ATPase, C-terminal domain"/>
    <property type="match status" value="1"/>
</dbReference>
<sequence length="156" mass="16303">MAARGQVPAFPVEAKAVEELRMPMAASPASVGLAWSLVEQRLLTWGFSVGARQDARQVLAEIMASAVAVTPTGAYVTLHCRRDAGGVVVGVGDRNTDVPRDPPPVVVLQPGDLDLRPEHFDDNGGWGLTIVKALAAGCGVTPLAGGGKIVWARLRS</sequence>
<evidence type="ECO:0000259" key="2">
    <source>
        <dbReference type="Pfam" id="PF13581"/>
    </source>
</evidence>
<dbReference type="AlphaFoldDB" id="A0A3D9SPV0"/>
<keyword evidence="1" id="KW-0723">Serine/threonine-protein kinase</keyword>
<dbReference type="GO" id="GO:0004674">
    <property type="term" value="F:protein serine/threonine kinase activity"/>
    <property type="evidence" value="ECO:0007669"/>
    <property type="project" value="UniProtKB-KW"/>
</dbReference>
<accession>A0A3D9SPV0</accession>
<evidence type="ECO:0000256" key="1">
    <source>
        <dbReference type="ARBA" id="ARBA00022527"/>
    </source>
</evidence>
<proteinExistence type="predicted"/>
<dbReference type="Pfam" id="PF13581">
    <property type="entry name" value="HATPase_c_2"/>
    <property type="match status" value="1"/>
</dbReference>
<dbReference type="InterPro" id="IPR003594">
    <property type="entry name" value="HATPase_dom"/>
</dbReference>
<evidence type="ECO:0000313" key="3">
    <source>
        <dbReference type="EMBL" id="REE96490.1"/>
    </source>
</evidence>
<keyword evidence="4" id="KW-1185">Reference proteome</keyword>
<keyword evidence="1" id="KW-0808">Transferase</keyword>
<organism evidence="3 4">
    <name type="scientific">Thermomonospora umbrina</name>
    <dbReference type="NCBI Taxonomy" id="111806"/>
    <lineage>
        <taxon>Bacteria</taxon>
        <taxon>Bacillati</taxon>
        <taxon>Actinomycetota</taxon>
        <taxon>Actinomycetes</taxon>
        <taxon>Streptosporangiales</taxon>
        <taxon>Thermomonosporaceae</taxon>
        <taxon>Thermomonospora</taxon>
    </lineage>
</organism>
<dbReference type="PANTHER" id="PTHR35526">
    <property type="entry name" value="ANTI-SIGMA-F FACTOR RSBW-RELATED"/>
    <property type="match status" value="1"/>
</dbReference>
<dbReference type="SUPFAM" id="SSF55874">
    <property type="entry name" value="ATPase domain of HSP90 chaperone/DNA topoisomerase II/histidine kinase"/>
    <property type="match status" value="1"/>
</dbReference>
<evidence type="ECO:0000313" key="4">
    <source>
        <dbReference type="Proteomes" id="UP000256661"/>
    </source>
</evidence>
<reference evidence="3 4" key="1">
    <citation type="submission" date="2018-08" db="EMBL/GenBank/DDBJ databases">
        <title>Sequencing the genomes of 1000 actinobacteria strains.</title>
        <authorList>
            <person name="Klenk H.-P."/>
        </authorList>
    </citation>
    <scope>NUCLEOTIDE SEQUENCE [LARGE SCALE GENOMIC DNA]</scope>
    <source>
        <strain evidence="3 4">DSM 43927</strain>
    </source>
</reference>
<dbReference type="PANTHER" id="PTHR35526:SF3">
    <property type="entry name" value="ANTI-SIGMA-F FACTOR RSBW"/>
    <property type="match status" value="1"/>
</dbReference>
<dbReference type="InterPro" id="IPR036890">
    <property type="entry name" value="HATPase_C_sf"/>
</dbReference>
<dbReference type="Proteomes" id="UP000256661">
    <property type="component" value="Unassembled WGS sequence"/>
</dbReference>
<protein>
    <recommendedName>
        <fullName evidence="2">Histidine kinase/HSP90-like ATPase domain-containing protein</fullName>
    </recommendedName>
</protein>
<gene>
    <name evidence="3" type="ORF">DFJ69_1927</name>
</gene>
<dbReference type="EMBL" id="QTTT01000001">
    <property type="protein sequence ID" value="REE96490.1"/>
    <property type="molecule type" value="Genomic_DNA"/>
</dbReference>
<dbReference type="InterPro" id="IPR050267">
    <property type="entry name" value="Anti-sigma-factor_SerPK"/>
</dbReference>
<keyword evidence="1" id="KW-0418">Kinase</keyword>